<dbReference type="PATRIC" id="fig|419005.5.peg.1880"/>
<sequence length="314" mass="35494">MERLNESPVIFDNGAHTYTLNGMRLSGVTAIVKWMFPETYKDIPLSVLEKAAAHGTQVHTKCEMYDSLGIGDDIPEVQDYIRLKEQEGLATLVSEYLVDDGAHIASSIDKVFNVDGNGCYPLGDLKTTSKIHKDNVTLQLSIYAYLFEKNNEGKKAGRLMCIWLPKEQYGDAAVINLKRIPSDACKEIIAAYLAKEDPTPYREKWFGTTESAEVALIEEELPANLKDSEEEIIRIEMAIKELEKKKGELKSGLYDLMIKHNVKKWQSQRLQLIRKLDSTKETLDSAKVKKKYPEIYQECKKVSAVKGSLTIKVL</sequence>
<organism evidence="1">
    <name type="scientific">Prevotella amnii</name>
    <dbReference type="NCBI Taxonomy" id="419005"/>
    <lineage>
        <taxon>Bacteria</taxon>
        <taxon>Pseudomonadati</taxon>
        <taxon>Bacteroidota</taxon>
        <taxon>Bacteroidia</taxon>
        <taxon>Bacteroidales</taxon>
        <taxon>Prevotellaceae</taxon>
        <taxon>Prevotella</taxon>
    </lineage>
</organism>
<dbReference type="Gene3D" id="3.90.320.10">
    <property type="match status" value="1"/>
</dbReference>
<proteinExistence type="predicted"/>
<evidence type="ECO:0008006" key="3">
    <source>
        <dbReference type="Google" id="ProtNLM"/>
    </source>
</evidence>
<reference evidence="1 2" key="1">
    <citation type="submission" date="2016-01" db="EMBL/GenBank/DDBJ databases">
        <authorList>
            <person name="Oliw E.H."/>
        </authorList>
    </citation>
    <scope>NUCLEOTIDE SEQUENCE [LARGE SCALE GENOMIC DNA]</scope>
    <source>
        <strain evidence="1 2">DNF00307</strain>
    </source>
</reference>
<dbReference type="STRING" id="419005.HMPREF1860_01882"/>
<name>A0A134B5C1_9BACT</name>
<gene>
    <name evidence="1" type="ORF">HMPREF1860_01882</name>
</gene>
<evidence type="ECO:0000313" key="2">
    <source>
        <dbReference type="Proteomes" id="UP000070531"/>
    </source>
</evidence>
<comment type="caution">
    <text evidence="1">The sequence shown here is derived from an EMBL/GenBank/DDBJ whole genome shotgun (WGS) entry which is preliminary data.</text>
</comment>
<dbReference type="EMBL" id="LSDL01000125">
    <property type="protein sequence ID" value="KXB75139.1"/>
    <property type="molecule type" value="Genomic_DNA"/>
</dbReference>
<accession>A0A134B5C1</accession>
<dbReference type="RefSeq" id="WP_156441288.1">
    <property type="nucleotide sequence ID" value="NZ_KQ960560.1"/>
</dbReference>
<protein>
    <recommendedName>
        <fullName evidence="3">PD-(D/E)XK endonuclease-like domain-containing protein</fullName>
    </recommendedName>
</protein>
<evidence type="ECO:0000313" key="1">
    <source>
        <dbReference type="EMBL" id="KXB75139.1"/>
    </source>
</evidence>
<dbReference type="InterPro" id="IPR011604">
    <property type="entry name" value="PDDEXK-like_dom_sf"/>
</dbReference>
<dbReference type="AlphaFoldDB" id="A0A134B5C1"/>
<dbReference type="Proteomes" id="UP000070531">
    <property type="component" value="Unassembled WGS sequence"/>
</dbReference>